<sequence>MTFGTLYILPPSPRSAWLPKLAKYLGLEINVKSMLEVEDFKSKFPLGKAPAFEGTDGFRLTETLAIIKYFIDSSSKPEFAGSSLKEKALNEKWLSFANSDLCGAMVGVWFCKDESKKPELVSKLNSLLQYIDNELNNSKFLVGDSVLVADILLYVTLQHIVEIGVDISSFSHLKKYSEEVAKHELLAE</sequence>
<dbReference type="GO" id="GO:0005634">
    <property type="term" value="C:nucleus"/>
    <property type="evidence" value="ECO:0007669"/>
    <property type="project" value="TreeGrafter"/>
</dbReference>
<dbReference type="GO" id="GO:0006414">
    <property type="term" value="P:translational elongation"/>
    <property type="evidence" value="ECO:0007669"/>
    <property type="project" value="TreeGrafter"/>
</dbReference>
<dbReference type="InterPro" id="IPR050802">
    <property type="entry name" value="EF-GSTs"/>
</dbReference>
<gene>
    <name evidence="4" type="ORF">CAS74_000021</name>
</gene>
<dbReference type="VEuPathDB" id="FungiDB:C5L36_0C00285"/>
<dbReference type="InterPro" id="IPR010987">
    <property type="entry name" value="Glutathione-S-Trfase_C-like"/>
</dbReference>
<accession>A0A1Z8JSU0</accession>
<name>A0A1Z8JSU0_PICKU</name>
<feature type="domain" description="GST N-terminal" evidence="2">
    <location>
        <begin position="2"/>
        <end position="78"/>
    </location>
</feature>
<dbReference type="FunFam" id="3.40.30.10:FF:000142">
    <property type="entry name" value="Elongation factor 1 gamma"/>
    <property type="match status" value="1"/>
</dbReference>
<protein>
    <recommendedName>
        <fullName evidence="6">Glutathione S-transferase</fullName>
    </recommendedName>
</protein>
<evidence type="ECO:0000259" key="2">
    <source>
        <dbReference type="PROSITE" id="PS50404"/>
    </source>
</evidence>
<dbReference type="InterPro" id="IPR036249">
    <property type="entry name" value="Thioredoxin-like_sf"/>
</dbReference>
<dbReference type="InterPro" id="IPR004045">
    <property type="entry name" value="Glutathione_S-Trfase_N"/>
</dbReference>
<dbReference type="PANTHER" id="PTHR43986:SF1">
    <property type="entry name" value="ELONGATION FACTOR 1-GAMMA"/>
    <property type="match status" value="1"/>
</dbReference>
<dbReference type="SUPFAM" id="SSF47616">
    <property type="entry name" value="GST C-terminal domain-like"/>
    <property type="match status" value="1"/>
</dbReference>
<feature type="domain" description="GST C-terminal" evidence="3">
    <location>
        <begin position="83"/>
        <end position="188"/>
    </location>
</feature>
<dbReference type="InterPro" id="IPR040079">
    <property type="entry name" value="Glutathione_S-Trfase"/>
</dbReference>
<dbReference type="GO" id="GO:0005737">
    <property type="term" value="C:cytoplasm"/>
    <property type="evidence" value="ECO:0007669"/>
    <property type="project" value="TreeGrafter"/>
</dbReference>
<comment type="similarity">
    <text evidence="1">Belongs to the GST superfamily.</text>
</comment>
<dbReference type="Gene3D" id="3.40.30.10">
    <property type="entry name" value="Glutaredoxin"/>
    <property type="match status" value="1"/>
</dbReference>
<proteinExistence type="inferred from homology"/>
<dbReference type="PANTHER" id="PTHR43986">
    <property type="entry name" value="ELONGATION FACTOR 1-GAMMA"/>
    <property type="match status" value="1"/>
</dbReference>
<evidence type="ECO:0000259" key="3">
    <source>
        <dbReference type="PROSITE" id="PS50405"/>
    </source>
</evidence>
<reference evidence="4 5" key="1">
    <citation type="submission" date="2017-05" db="EMBL/GenBank/DDBJ databases">
        <title>The Genome Sequence of Candida krusei Ckrusei653.</title>
        <authorList>
            <person name="Cuomo C."/>
            <person name="Forche A."/>
            <person name="Young S."/>
            <person name="Abouelleil A."/>
            <person name="Cao P."/>
            <person name="Chapman S."/>
            <person name="Cusick C."/>
            <person name="Shea T."/>
            <person name="Nusbaum C."/>
            <person name="Birren B."/>
        </authorList>
    </citation>
    <scope>NUCLEOTIDE SEQUENCE [LARGE SCALE GENOMIC DNA]</scope>
    <source>
        <strain evidence="4 5">Ckrusei653</strain>
    </source>
</reference>
<dbReference type="Proteomes" id="UP000195871">
    <property type="component" value="Unassembled WGS sequence"/>
</dbReference>
<organism evidence="4 5">
    <name type="scientific">Pichia kudriavzevii</name>
    <name type="common">Yeast</name>
    <name type="synonym">Issatchenkia orientalis</name>
    <dbReference type="NCBI Taxonomy" id="4909"/>
    <lineage>
        <taxon>Eukaryota</taxon>
        <taxon>Fungi</taxon>
        <taxon>Dikarya</taxon>
        <taxon>Ascomycota</taxon>
        <taxon>Saccharomycotina</taxon>
        <taxon>Pichiomycetes</taxon>
        <taxon>Pichiales</taxon>
        <taxon>Pichiaceae</taxon>
        <taxon>Pichia</taxon>
    </lineage>
</organism>
<dbReference type="PROSITE" id="PS50405">
    <property type="entry name" value="GST_CTER"/>
    <property type="match status" value="1"/>
</dbReference>
<comment type="caution">
    <text evidence="4">The sequence shown here is derived from an EMBL/GenBank/DDBJ whole genome shotgun (WGS) entry which is preliminary data.</text>
</comment>
<dbReference type="PROSITE" id="PS50404">
    <property type="entry name" value="GST_NTER"/>
    <property type="match status" value="1"/>
</dbReference>
<dbReference type="EMBL" id="NHMM01000001">
    <property type="protein sequence ID" value="OUT23664.1"/>
    <property type="molecule type" value="Genomic_DNA"/>
</dbReference>
<dbReference type="InterPro" id="IPR004046">
    <property type="entry name" value="GST_C"/>
</dbReference>
<dbReference type="InterPro" id="IPR036282">
    <property type="entry name" value="Glutathione-S-Trfase_C_sf"/>
</dbReference>
<dbReference type="Gene3D" id="1.20.1050.10">
    <property type="match status" value="1"/>
</dbReference>
<dbReference type="CDD" id="cd03044">
    <property type="entry name" value="GST_N_EF1Bgamma"/>
    <property type="match status" value="1"/>
</dbReference>
<evidence type="ECO:0000313" key="5">
    <source>
        <dbReference type="Proteomes" id="UP000195871"/>
    </source>
</evidence>
<dbReference type="SFLD" id="SFLDS00019">
    <property type="entry name" value="Glutathione_Transferase_(cytos"/>
    <property type="match status" value="1"/>
</dbReference>
<evidence type="ECO:0000313" key="4">
    <source>
        <dbReference type="EMBL" id="OUT23664.1"/>
    </source>
</evidence>
<evidence type="ECO:0000256" key="1">
    <source>
        <dbReference type="RuleBase" id="RU003494"/>
    </source>
</evidence>
<evidence type="ECO:0008006" key="6">
    <source>
        <dbReference type="Google" id="ProtNLM"/>
    </source>
</evidence>
<dbReference type="Pfam" id="PF02798">
    <property type="entry name" value="GST_N"/>
    <property type="match status" value="1"/>
</dbReference>
<dbReference type="AlphaFoldDB" id="A0A1Z8JSU0"/>
<dbReference type="SUPFAM" id="SSF52833">
    <property type="entry name" value="Thioredoxin-like"/>
    <property type="match status" value="1"/>
</dbReference>
<dbReference type="Pfam" id="PF00043">
    <property type="entry name" value="GST_C"/>
    <property type="match status" value="1"/>
</dbReference>